<dbReference type="Proteomes" id="UP000076727">
    <property type="component" value="Unassembled WGS sequence"/>
</dbReference>
<accession>A0A165TYB0</accession>
<evidence type="ECO:0000256" key="1">
    <source>
        <dbReference type="SAM" id="MobiDB-lite"/>
    </source>
</evidence>
<protein>
    <submittedName>
        <fullName evidence="2">Uncharacterized protein</fullName>
    </submittedName>
</protein>
<evidence type="ECO:0000313" key="2">
    <source>
        <dbReference type="EMBL" id="KZT74130.1"/>
    </source>
</evidence>
<dbReference type="AlphaFoldDB" id="A0A165TYB0"/>
<proteinExistence type="predicted"/>
<dbReference type="STRING" id="1314783.A0A165TYB0"/>
<name>A0A165TYB0_9APHY</name>
<gene>
    <name evidence="2" type="ORF">DAEQUDRAFT_721010</name>
</gene>
<dbReference type="EMBL" id="KV429034">
    <property type="protein sequence ID" value="KZT74130.1"/>
    <property type="molecule type" value="Genomic_DNA"/>
</dbReference>
<sequence length="145" mass="15744">MPASRSRHGSEDWVVQTRELHIDSPLVAQGARLGGVEEVAAVPSAEGVSGQIADVTMYDEDIPMTCSPPRPRLGIDAHSEPTMPPSHSTLQSEGRPSTFTTPPDVPMTASQPHQPAVRKQKFTMGPRADCEKCRLGVKGHWMHLD</sequence>
<evidence type="ECO:0000313" key="3">
    <source>
        <dbReference type="Proteomes" id="UP000076727"/>
    </source>
</evidence>
<feature type="region of interest" description="Disordered" evidence="1">
    <location>
        <begin position="68"/>
        <end position="121"/>
    </location>
</feature>
<organism evidence="2 3">
    <name type="scientific">Daedalea quercina L-15889</name>
    <dbReference type="NCBI Taxonomy" id="1314783"/>
    <lineage>
        <taxon>Eukaryota</taxon>
        <taxon>Fungi</taxon>
        <taxon>Dikarya</taxon>
        <taxon>Basidiomycota</taxon>
        <taxon>Agaricomycotina</taxon>
        <taxon>Agaricomycetes</taxon>
        <taxon>Polyporales</taxon>
        <taxon>Fomitopsis</taxon>
    </lineage>
</organism>
<dbReference type="OrthoDB" id="3200438at2759"/>
<reference evidence="2 3" key="1">
    <citation type="journal article" date="2016" name="Mol. Biol. Evol.">
        <title>Comparative Genomics of Early-Diverging Mushroom-Forming Fungi Provides Insights into the Origins of Lignocellulose Decay Capabilities.</title>
        <authorList>
            <person name="Nagy L.G."/>
            <person name="Riley R."/>
            <person name="Tritt A."/>
            <person name="Adam C."/>
            <person name="Daum C."/>
            <person name="Floudas D."/>
            <person name="Sun H."/>
            <person name="Yadav J.S."/>
            <person name="Pangilinan J."/>
            <person name="Larsson K.H."/>
            <person name="Matsuura K."/>
            <person name="Barry K."/>
            <person name="Labutti K."/>
            <person name="Kuo R."/>
            <person name="Ohm R.A."/>
            <person name="Bhattacharya S.S."/>
            <person name="Shirouzu T."/>
            <person name="Yoshinaga Y."/>
            <person name="Martin F.M."/>
            <person name="Grigoriev I.V."/>
            <person name="Hibbett D.S."/>
        </authorList>
    </citation>
    <scope>NUCLEOTIDE SEQUENCE [LARGE SCALE GENOMIC DNA]</scope>
    <source>
        <strain evidence="2 3">L-15889</strain>
    </source>
</reference>
<keyword evidence="3" id="KW-1185">Reference proteome</keyword>
<feature type="compositionally biased region" description="Polar residues" evidence="1">
    <location>
        <begin position="85"/>
        <end position="101"/>
    </location>
</feature>